<name>A0A9E7U524_9EURY</name>
<feature type="transmembrane region" description="Helical" evidence="1">
    <location>
        <begin position="200"/>
        <end position="220"/>
    </location>
</feature>
<organism evidence="3 4">
    <name type="scientific">Salinirubellus salinus</name>
    <dbReference type="NCBI Taxonomy" id="1364945"/>
    <lineage>
        <taxon>Archaea</taxon>
        <taxon>Methanobacteriati</taxon>
        <taxon>Methanobacteriota</taxon>
        <taxon>Stenosarchaea group</taxon>
        <taxon>Halobacteria</taxon>
        <taxon>Halobacteriales</taxon>
        <taxon>Natronomonadaceae</taxon>
        <taxon>Salinirubellus</taxon>
    </lineage>
</organism>
<dbReference type="InterPro" id="IPR003675">
    <property type="entry name" value="Rce1/LyrA-like_dom"/>
</dbReference>
<evidence type="ECO:0000256" key="1">
    <source>
        <dbReference type="SAM" id="Phobius"/>
    </source>
</evidence>
<dbReference type="RefSeq" id="WP_260594027.1">
    <property type="nucleotide sequence ID" value="NZ_CP104003.1"/>
</dbReference>
<keyword evidence="4" id="KW-1185">Reference proteome</keyword>
<evidence type="ECO:0000259" key="2">
    <source>
        <dbReference type="Pfam" id="PF02517"/>
    </source>
</evidence>
<evidence type="ECO:0000313" key="3">
    <source>
        <dbReference type="EMBL" id="UWM54975.1"/>
    </source>
</evidence>
<evidence type="ECO:0000313" key="4">
    <source>
        <dbReference type="Proteomes" id="UP001057580"/>
    </source>
</evidence>
<keyword evidence="1" id="KW-0812">Transmembrane</keyword>
<keyword evidence="3" id="KW-0645">Protease</keyword>
<accession>A0A9E7U524</accession>
<dbReference type="PANTHER" id="PTHR35797:SF1">
    <property type="entry name" value="PROTEASE"/>
    <property type="match status" value="1"/>
</dbReference>
<dbReference type="Proteomes" id="UP001057580">
    <property type="component" value="Chromosome"/>
</dbReference>
<feature type="transmembrane region" description="Helical" evidence="1">
    <location>
        <begin position="129"/>
        <end position="152"/>
    </location>
</feature>
<protein>
    <submittedName>
        <fullName evidence="3">CPBP family intramembrane metalloprotease</fullName>
    </submittedName>
</protein>
<keyword evidence="3" id="KW-0482">Metalloprotease</keyword>
<sequence length="297" mass="31268">MRLRPSVGTPSGERVPGHAVAFVLLTFVIALAAYGPVVATDRGWVNASVPGELAIVGVFSPAIAALVLRARTDGPDGVRWFFAGLTDGRFPTRWWAVNLLLPPLSVALLYGAFLALGGEFVLAERARTFLDAGWTVVLVAPITALVVVAISFGEEAGWRGYLLPALQTRMGALSASLLLGVVWFAWHVPLVFLPESQNAAFPLPLWGVSIVASAVVYTWLFNNTGGSVLAATMLHAGYNFWGPLVSLHPAQTGSPLSASLITGFDVVLAAVLVLAFGAATLRARQRRGGVASTPADD</sequence>
<dbReference type="Pfam" id="PF02517">
    <property type="entry name" value="Rce1-like"/>
    <property type="match status" value="1"/>
</dbReference>
<dbReference type="EMBL" id="CP104003">
    <property type="protein sequence ID" value="UWM54975.1"/>
    <property type="molecule type" value="Genomic_DNA"/>
</dbReference>
<dbReference type="GeneID" id="74941065"/>
<dbReference type="KEGG" id="ssai:N0B31_01545"/>
<feature type="transmembrane region" description="Helical" evidence="1">
    <location>
        <begin position="20"/>
        <end position="39"/>
    </location>
</feature>
<dbReference type="GO" id="GO:0004175">
    <property type="term" value="F:endopeptidase activity"/>
    <property type="evidence" value="ECO:0007669"/>
    <property type="project" value="UniProtKB-ARBA"/>
</dbReference>
<feature type="transmembrane region" description="Helical" evidence="1">
    <location>
        <begin position="172"/>
        <end position="193"/>
    </location>
</feature>
<feature type="transmembrane region" description="Helical" evidence="1">
    <location>
        <begin position="51"/>
        <end position="70"/>
    </location>
</feature>
<keyword evidence="1" id="KW-0472">Membrane</keyword>
<proteinExistence type="predicted"/>
<dbReference type="PANTHER" id="PTHR35797">
    <property type="entry name" value="PROTEASE-RELATED"/>
    <property type="match status" value="1"/>
</dbReference>
<dbReference type="AlphaFoldDB" id="A0A9E7U524"/>
<keyword evidence="3" id="KW-0378">Hydrolase</keyword>
<dbReference type="InterPro" id="IPR042150">
    <property type="entry name" value="MmRce1-like"/>
</dbReference>
<feature type="domain" description="CAAX prenyl protease 2/Lysostaphin resistance protein A-like" evidence="2">
    <location>
        <begin position="140"/>
        <end position="240"/>
    </location>
</feature>
<dbReference type="GO" id="GO:0008237">
    <property type="term" value="F:metallopeptidase activity"/>
    <property type="evidence" value="ECO:0007669"/>
    <property type="project" value="UniProtKB-KW"/>
</dbReference>
<gene>
    <name evidence="3" type="ORF">N0B31_01545</name>
</gene>
<reference evidence="3" key="1">
    <citation type="submission" date="2022-09" db="EMBL/GenBank/DDBJ databases">
        <title>Diverse halophilic archaea isolated from saline environments.</title>
        <authorList>
            <person name="Cui H.-L."/>
        </authorList>
    </citation>
    <scope>NUCLEOTIDE SEQUENCE</scope>
    <source>
        <strain evidence="3">ZS-35-S2</strain>
    </source>
</reference>
<feature type="transmembrane region" description="Helical" evidence="1">
    <location>
        <begin position="94"/>
        <end position="117"/>
    </location>
</feature>
<keyword evidence="1" id="KW-1133">Transmembrane helix</keyword>
<feature type="transmembrane region" description="Helical" evidence="1">
    <location>
        <begin position="256"/>
        <end position="279"/>
    </location>
</feature>
<dbReference type="GO" id="GO:0080120">
    <property type="term" value="P:CAAX-box protein maturation"/>
    <property type="evidence" value="ECO:0007669"/>
    <property type="project" value="UniProtKB-ARBA"/>
</dbReference>